<dbReference type="Gene3D" id="1.10.490.10">
    <property type="entry name" value="Globins"/>
    <property type="match status" value="1"/>
</dbReference>
<proteinExistence type="predicted"/>
<dbReference type="GO" id="GO:0020037">
    <property type="term" value="F:heme binding"/>
    <property type="evidence" value="ECO:0007669"/>
    <property type="project" value="InterPro"/>
</dbReference>
<accession>A0A914HAJ9</accession>
<dbReference type="Proteomes" id="UP000887572">
    <property type="component" value="Unplaced"/>
</dbReference>
<dbReference type="AlphaFoldDB" id="A0A914HAJ9"/>
<name>A0A914HAJ9_GLORO</name>
<dbReference type="SUPFAM" id="SSF46458">
    <property type="entry name" value="Globin-like"/>
    <property type="match status" value="1"/>
</dbReference>
<protein>
    <submittedName>
        <fullName evidence="2">Globin family profile domain-containing protein</fullName>
    </submittedName>
</protein>
<dbReference type="InterPro" id="IPR012292">
    <property type="entry name" value="Globin/Proto"/>
</dbReference>
<evidence type="ECO:0000313" key="2">
    <source>
        <dbReference type="WBParaSite" id="Gr19_v10_g15303.t1"/>
    </source>
</evidence>
<organism evidence="1 2">
    <name type="scientific">Globodera rostochiensis</name>
    <name type="common">Golden nematode worm</name>
    <name type="synonym">Heterodera rostochiensis</name>
    <dbReference type="NCBI Taxonomy" id="31243"/>
    <lineage>
        <taxon>Eukaryota</taxon>
        <taxon>Metazoa</taxon>
        <taxon>Ecdysozoa</taxon>
        <taxon>Nematoda</taxon>
        <taxon>Chromadorea</taxon>
        <taxon>Rhabditida</taxon>
        <taxon>Tylenchina</taxon>
        <taxon>Tylenchomorpha</taxon>
        <taxon>Tylenchoidea</taxon>
        <taxon>Heteroderidae</taxon>
        <taxon>Heteroderinae</taxon>
        <taxon>Globodera</taxon>
    </lineage>
</organism>
<keyword evidence="1" id="KW-1185">Reference proteome</keyword>
<dbReference type="InterPro" id="IPR044399">
    <property type="entry name" value="Mb-like_M"/>
</dbReference>
<dbReference type="CDD" id="cd01040">
    <property type="entry name" value="Mb-like"/>
    <property type="match status" value="1"/>
</dbReference>
<sequence>MGNSCMIPASQTAPSSISGSAVAFTRPIDAKLYRKGGLKKKEAPEMQIMYPETMLTPRDRELINLCWHNHIVTERRDLFHKTMLYCIEASPKINEIIACNRYCYRDLTKWPKLDRICQAQFNFFEKLINEYELDEDRMFDACVQLGEMHANYAQYGLKPHFLDIFQQQLLGIIARLEIDDKVETCIAFTHLVSFVVDVMIQAYSKKASNIRTVTR</sequence>
<reference evidence="2" key="1">
    <citation type="submission" date="2022-11" db="UniProtKB">
        <authorList>
            <consortium name="WormBaseParasite"/>
        </authorList>
    </citation>
    <scope>IDENTIFICATION</scope>
</reference>
<evidence type="ECO:0000313" key="1">
    <source>
        <dbReference type="Proteomes" id="UP000887572"/>
    </source>
</evidence>
<dbReference type="InterPro" id="IPR009050">
    <property type="entry name" value="Globin-like_sf"/>
</dbReference>
<dbReference type="WBParaSite" id="Gr19_v10_g15303.t1">
    <property type="protein sequence ID" value="Gr19_v10_g15303.t1"/>
    <property type="gene ID" value="Gr19_v10_g15303"/>
</dbReference>
<dbReference type="GO" id="GO:0019825">
    <property type="term" value="F:oxygen binding"/>
    <property type="evidence" value="ECO:0007669"/>
    <property type="project" value="InterPro"/>
</dbReference>